<dbReference type="GO" id="GO:0046872">
    <property type="term" value="F:metal ion binding"/>
    <property type="evidence" value="ECO:0007669"/>
    <property type="project" value="UniProtKB-KW"/>
</dbReference>
<feature type="transmembrane region" description="Helical" evidence="13">
    <location>
        <begin position="68"/>
        <end position="89"/>
    </location>
</feature>
<feature type="transmembrane region" description="Helical" evidence="13">
    <location>
        <begin position="270"/>
        <end position="292"/>
    </location>
</feature>
<evidence type="ECO:0000256" key="6">
    <source>
        <dbReference type="ARBA" id="ARBA00022538"/>
    </source>
</evidence>
<dbReference type="GO" id="GO:0005886">
    <property type="term" value="C:plasma membrane"/>
    <property type="evidence" value="ECO:0007669"/>
    <property type="project" value="UniProtKB-SubCell"/>
</dbReference>
<feature type="binding site" evidence="12">
    <location>
        <position position="218"/>
    </location>
    <ligand>
        <name>K(+)</name>
        <dbReference type="ChEBI" id="CHEBI:29103"/>
    </ligand>
</feature>
<dbReference type="OrthoDB" id="9810952at2"/>
<dbReference type="PANTHER" id="PTHR32024:SF2">
    <property type="entry name" value="TRK SYSTEM POTASSIUM UPTAKE PROTEIN TRKG-RELATED"/>
    <property type="match status" value="1"/>
</dbReference>
<feature type="binding site" evidence="12">
    <location>
        <position position="314"/>
    </location>
    <ligand>
        <name>K(+)</name>
        <dbReference type="ChEBI" id="CHEBI:29103"/>
    </ligand>
</feature>
<dbReference type="InterPro" id="IPR003445">
    <property type="entry name" value="Cat_transpt"/>
</dbReference>
<evidence type="ECO:0000256" key="1">
    <source>
        <dbReference type="ARBA" id="ARBA00004429"/>
    </source>
</evidence>
<dbReference type="PANTHER" id="PTHR32024">
    <property type="entry name" value="TRK SYSTEM POTASSIUM UPTAKE PROTEIN TRKG-RELATED"/>
    <property type="match status" value="1"/>
</dbReference>
<keyword evidence="15" id="KW-1185">Reference proteome</keyword>
<evidence type="ECO:0000256" key="8">
    <source>
        <dbReference type="ARBA" id="ARBA00022958"/>
    </source>
</evidence>
<protein>
    <submittedName>
        <fullName evidence="14">Trk system potassium uptake protein TrkH</fullName>
    </submittedName>
</protein>
<keyword evidence="12" id="KW-0479">Metal-binding</keyword>
<reference evidence="14 15" key="1">
    <citation type="submission" date="2019-05" db="EMBL/GenBank/DDBJ databases">
        <authorList>
            <consortium name="Pathogen Informatics"/>
        </authorList>
    </citation>
    <scope>NUCLEOTIDE SEQUENCE [LARGE SCALE GENOMIC DNA]</scope>
    <source>
        <strain evidence="14 15">NCTC503</strain>
    </source>
</reference>
<evidence type="ECO:0000256" key="2">
    <source>
        <dbReference type="ARBA" id="ARBA00009137"/>
    </source>
</evidence>
<feature type="transmembrane region" description="Helical" evidence="13">
    <location>
        <begin position="131"/>
        <end position="151"/>
    </location>
</feature>
<evidence type="ECO:0000256" key="7">
    <source>
        <dbReference type="ARBA" id="ARBA00022692"/>
    </source>
</evidence>
<feature type="binding site" evidence="12">
    <location>
        <position position="313"/>
    </location>
    <ligand>
        <name>K(+)</name>
        <dbReference type="ChEBI" id="CHEBI:29103"/>
    </ligand>
</feature>
<feature type="transmembrane region" description="Helical" evidence="13">
    <location>
        <begin position="183"/>
        <end position="205"/>
    </location>
</feature>
<evidence type="ECO:0000313" key="14">
    <source>
        <dbReference type="EMBL" id="VTQ91217.1"/>
    </source>
</evidence>
<dbReference type="PIRSF" id="PIRSF006247">
    <property type="entry name" value="TrkH"/>
    <property type="match status" value="1"/>
</dbReference>
<evidence type="ECO:0000256" key="5">
    <source>
        <dbReference type="ARBA" id="ARBA00022519"/>
    </source>
</evidence>
<keyword evidence="3" id="KW-0813">Transport</keyword>
<comment type="subcellular location">
    <subcellularLocation>
        <location evidence="1">Cell inner membrane</location>
        <topology evidence="1">Multi-pass membrane protein</topology>
    </subcellularLocation>
</comment>
<evidence type="ECO:0000313" key="15">
    <source>
        <dbReference type="Proteomes" id="UP000308489"/>
    </source>
</evidence>
<dbReference type="AlphaFoldDB" id="A0A4V6KDL9"/>
<feature type="transmembrane region" description="Helical" evidence="13">
    <location>
        <begin position="330"/>
        <end position="358"/>
    </location>
</feature>
<proteinExistence type="inferred from homology"/>
<feature type="transmembrane region" description="Helical" evidence="13">
    <location>
        <begin position="453"/>
        <end position="473"/>
    </location>
</feature>
<evidence type="ECO:0000256" key="10">
    <source>
        <dbReference type="ARBA" id="ARBA00023065"/>
    </source>
</evidence>
<feature type="binding site" evidence="12">
    <location>
        <position position="109"/>
    </location>
    <ligand>
        <name>K(+)</name>
        <dbReference type="ChEBI" id="CHEBI:29103"/>
    </ligand>
</feature>
<evidence type="ECO:0000256" key="4">
    <source>
        <dbReference type="ARBA" id="ARBA00022475"/>
    </source>
</evidence>
<name>A0A4V6KDL9_HATHI</name>
<sequence>MNYLVVFKILGTVIKYEALVMVLPLIASLFYGGEDAYSFIITIAIMLVVGIPMSFIRPKKKTFYAKEGFLSVAICWVVISLFGALPFYISKSIPSFVDCIFETVSGFTTTGATILTQVQSLPKGILFWRSFTHWIGGMGVLIFTLALMPSVGGNTIHLLKAESPGPTPGKIVPRIKQTAKIMYLIYFVMTIIQIVLLLFAGMNFYDALVHAFGTAGTGGFSNMNSSVGAYNNVYIEVIITVFMLLFGVNFTVYFQLITGNIKQAFKNEEVKYYIGMVLVAMVIIAFNIRGLYGNSLGQSFRQSSFQVASIVTTTGYATTNFDLWPTLSKAILALLMLTGCCAGSTGGGIKTVRIVLLFKAVKREINRIVHPRMVNSVKLDGKVVDDETTSQVGLFIFAYVAIIVIAVLIVSIDGMDMESTITSVFATIGNIGPGFKVVGPMGNFSSFSPLSKIVFSFCMLAGRLELYPMLIMLRPSIWRKS</sequence>
<keyword evidence="9 13" id="KW-1133">Transmembrane helix</keyword>
<feature type="transmembrane region" description="Helical" evidence="13">
    <location>
        <begin position="392"/>
        <end position="412"/>
    </location>
</feature>
<evidence type="ECO:0000256" key="9">
    <source>
        <dbReference type="ARBA" id="ARBA00022989"/>
    </source>
</evidence>
<dbReference type="Pfam" id="PF02386">
    <property type="entry name" value="TrkH"/>
    <property type="match status" value="1"/>
</dbReference>
<feature type="transmembrane region" description="Helical" evidence="13">
    <location>
        <begin position="233"/>
        <end position="258"/>
    </location>
</feature>
<feature type="binding site" evidence="12">
    <location>
        <position position="430"/>
    </location>
    <ligand>
        <name>K(+)</name>
        <dbReference type="ChEBI" id="CHEBI:29103"/>
    </ligand>
</feature>
<keyword evidence="4" id="KW-1003">Cell membrane</keyword>
<evidence type="ECO:0000256" key="12">
    <source>
        <dbReference type="PIRSR" id="PIRSR006247-1"/>
    </source>
</evidence>
<dbReference type="EMBL" id="LR590481">
    <property type="protein sequence ID" value="VTQ91217.1"/>
    <property type="molecule type" value="Genomic_DNA"/>
</dbReference>
<keyword evidence="11 13" id="KW-0472">Membrane</keyword>
<dbReference type="RefSeq" id="WP_138210383.1">
    <property type="nucleotide sequence ID" value="NZ_CBCRUQ010000027.1"/>
</dbReference>
<dbReference type="GO" id="GO:0015379">
    <property type="term" value="F:potassium:chloride symporter activity"/>
    <property type="evidence" value="ECO:0007669"/>
    <property type="project" value="InterPro"/>
</dbReference>
<feature type="transmembrane region" description="Helical" evidence="13">
    <location>
        <begin position="12"/>
        <end position="31"/>
    </location>
</feature>
<evidence type="ECO:0000256" key="13">
    <source>
        <dbReference type="SAM" id="Phobius"/>
    </source>
</evidence>
<comment type="similarity">
    <text evidence="2">Belongs to the TrkH potassium transport family.</text>
</comment>
<evidence type="ECO:0000256" key="3">
    <source>
        <dbReference type="ARBA" id="ARBA00022448"/>
    </source>
</evidence>
<keyword evidence="5" id="KW-0997">Cell inner membrane</keyword>
<gene>
    <name evidence="14" type="primary">trkH</name>
    <name evidence="14" type="ORF">NCTC503_01765</name>
</gene>
<dbReference type="Proteomes" id="UP000308489">
    <property type="component" value="Chromosome 1"/>
</dbReference>
<dbReference type="KEGG" id="hhw:NCTC503_01765"/>
<organism evidence="14 15">
    <name type="scientific">Hathewaya histolytica</name>
    <name type="common">Clostridium histolyticum</name>
    <dbReference type="NCBI Taxonomy" id="1498"/>
    <lineage>
        <taxon>Bacteria</taxon>
        <taxon>Bacillati</taxon>
        <taxon>Bacillota</taxon>
        <taxon>Clostridia</taxon>
        <taxon>Eubacteriales</taxon>
        <taxon>Clostridiaceae</taxon>
        <taxon>Hathewaya</taxon>
    </lineage>
</organism>
<accession>A0A4V6KDL9</accession>
<evidence type="ECO:0000256" key="11">
    <source>
        <dbReference type="ARBA" id="ARBA00023136"/>
    </source>
</evidence>
<keyword evidence="8 12" id="KW-0630">Potassium</keyword>
<keyword evidence="10" id="KW-0406">Ion transport</keyword>
<dbReference type="InterPro" id="IPR004772">
    <property type="entry name" value="TrkH"/>
</dbReference>
<keyword evidence="7 13" id="KW-0812">Transmembrane</keyword>
<feature type="binding site" evidence="12">
    <location>
        <position position="110"/>
    </location>
    <ligand>
        <name>K(+)</name>
        <dbReference type="ChEBI" id="CHEBI:29103"/>
    </ligand>
</feature>
<feature type="transmembrane region" description="Helical" evidence="13">
    <location>
        <begin position="37"/>
        <end position="56"/>
    </location>
</feature>
<keyword evidence="6" id="KW-0633">Potassium transport</keyword>